<dbReference type="PANTHER" id="PTHR40446">
    <property type="entry name" value="N-ACETYLGLUCOSAMINE-1-PHOSPHODIESTER ALPHA-N-ACETYLGLUCOSAMINIDASE"/>
    <property type="match status" value="1"/>
</dbReference>
<sequence>MNRSYLYLFTSFILVFLSANKAAAQASDSLQIVQANWTQKTIAKGVVWKQAHFSNLFASEQEINFIEIDLKKHRKNIRLAADAKQLKTTSTFALENNALVAVNGGFFDTKNGGAVDFIKVDNQVINPTRKPSDRANAVFSISKKDIRIEAANPANTEEGTASSILLSGPLLVQHAERASLSKNPFNNNRHPRSAVGLSKKKLIFLVVDGRNSKAHGMNLNELASLMKWLGTNSAMNLDGGGSSTLYAKDATPNGVINYPCDNKLFDHEGQRDVANIIYLKK</sequence>
<proteinExistence type="predicted"/>
<feature type="chain" id="PRO_5026895045" evidence="1">
    <location>
        <begin position="27"/>
        <end position="281"/>
    </location>
</feature>
<dbReference type="OrthoDB" id="9809781at2"/>
<keyword evidence="1" id="KW-0732">Signal</keyword>
<dbReference type="AlphaFoldDB" id="A0A6N8L1A6"/>
<feature type="signal peptide" evidence="1">
    <location>
        <begin position="1"/>
        <end position="26"/>
    </location>
</feature>
<dbReference type="PANTHER" id="PTHR40446:SF2">
    <property type="entry name" value="N-ACETYLGLUCOSAMINE-1-PHOSPHODIESTER ALPHA-N-ACETYLGLUCOSAMINIDASE"/>
    <property type="match status" value="1"/>
</dbReference>
<accession>A0A6N8L1A6</accession>
<dbReference type="Proteomes" id="UP000435036">
    <property type="component" value="Unassembled WGS sequence"/>
</dbReference>
<evidence type="ECO:0000313" key="4">
    <source>
        <dbReference type="Proteomes" id="UP000435036"/>
    </source>
</evidence>
<name>A0A6N8L1A6_9SPHI</name>
<dbReference type="InterPro" id="IPR018711">
    <property type="entry name" value="NAGPA"/>
</dbReference>
<dbReference type="RefSeq" id="WP_160369807.1">
    <property type="nucleotide sequence ID" value="NZ_WSQA01000010.1"/>
</dbReference>
<protein>
    <submittedName>
        <fullName evidence="3">Phosphodiester glycosidase family protein</fullName>
    </submittedName>
</protein>
<keyword evidence="3" id="KW-0326">Glycosidase</keyword>
<dbReference type="Pfam" id="PF09992">
    <property type="entry name" value="NAGPA"/>
    <property type="match status" value="1"/>
</dbReference>
<keyword evidence="3" id="KW-0378">Hydrolase</keyword>
<dbReference type="EMBL" id="WSQA01000010">
    <property type="protein sequence ID" value="MVZ63087.1"/>
    <property type="molecule type" value="Genomic_DNA"/>
</dbReference>
<evidence type="ECO:0000313" key="3">
    <source>
        <dbReference type="EMBL" id="MVZ63087.1"/>
    </source>
</evidence>
<reference evidence="3 4" key="1">
    <citation type="submission" date="2019-12" db="EMBL/GenBank/DDBJ databases">
        <authorList>
            <person name="Dong K."/>
        </authorList>
    </citation>
    <scope>NUCLEOTIDE SEQUENCE [LARGE SCALE GENOMIC DNA]</scope>
    <source>
        <strain evidence="3 4">JCM 31225</strain>
    </source>
</reference>
<evidence type="ECO:0000256" key="1">
    <source>
        <dbReference type="SAM" id="SignalP"/>
    </source>
</evidence>
<keyword evidence="4" id="KW-1185">Reference proteome</keyword>
<evidence type="ECO:0000259" key="2">
    <source>
        <dbReference type="Pfam" id="PF09992"/>
    </source>
</evidence>
<dbReference type="GO" id="GO:0016798">
    <property type="term" value="F:hydrolase activity, acting on glycosyl bonds"/>
    <property type="evidence" value="ECO:0007669"/>
    <property type="project" value="UniProtKB-KW"/>
</dbReference>
<comment type="caution">
    <text evidence="3">The sequence shown here is derived from an EMBL/GenBank/DDBJ whole genome shotgun (WGS) entry which is preliminary data.</text>
</comment>
<feature type="domain" description="Phosphodiester glycosidase" evidence="2">
    <location>
        <begin position="96"/>
        <end position="279"/>
    </location>
</feature>
<organism evidence="3 4">
    <name type="scientific">Sphingobacterium humi</name>
    <dbReference type="NCBI Taxonomy" id="1796905"/>
    <lineage>
        <taxon>Bacteria</taxon>
        <taxon>Pseudomonadati</taxon>
        <taxon>Bacteroidota</taxon>
        <taxon>Sphingobacteriia</taxon>
        <taxon>Sphingobacteriales</taxon>
        <taxon>Sphingobacteriaceae</taxon>
        <taxon>Sphingobacterium</taxon>
    </lineage>
</organism>
<gene>
    <name evidence="3" type="ORF">GQF63_13710</name>
</gene>